<dbReference type="AlphaFoldDB" id="A0A9Q0N1S6"/>
<protein>
    <submittedName>
        <fullName evidence="1">Uncharacterized protein</fullName>
    </submittedName>
</protein>
<comment type="caution">
    <text evidence="1">The sequence shown here is derived from an EMBL/GenBank/DDBJ whole genome shotgun (WGS) entry which is preliminary data.</text>
</comment>
<accession>A0A9Q0N1S6</accession>
<gene>
    <name evidence="1" type="ORF">Bhyg_06470</name>
</gene>
<reference evidence="1" key="1">
    <citation type="submission" date="2022-07" db="EMBL/GenBank/DDBJ databases">
        <authorList>
            <person name="Trinca V."/>
            <person name="Uliana J.V.C."/>
            <person name="Torres T.T."/>
            <person name="Ward R.J."/>
            <person name="Monesi N."/>
        </authorList>
    </citation>
    <scope>NUCLEOTIDE SEQUENCE</scope>
    <source>
        <strain evidence="1">HSMRA1968</strain>
        <tissue evidence="1">Whole embryos</tissue>
    </source>
</reference>
<name>A0A9Q0N1S6_9DIPT</name>
<dbReference type="Proteomes" id="UP001151699">
    <property type="component" value="Chromosome B"/>
</dbReference>
<keyword evidence="2" id="KW-1185">Reference proteome</keyword>
<evidence type="ECO:0000313" key="1">
    <source>
        <dbReference type="EMBL" id="KAJ6641531.1"/>
    </source>
</evidence>
<sequence>MKAKPSANVVVVIGSAVSAEKLAVFQPDFPNGPIAPRPPPRNCFRTGCNSPWPKCGNGNYEIAIERAAINEKKKQD</sequence>
<dbReference type="EMBL" id="WJQU01000002">
    <property type="protein sequence ID" value="KAJ6641531.1"/>
    <property type="molecule type" value="Genomic_DNA"/>
</dbReference>
<evidence type="ECO:0000313" key="2">
    <source>
        <dbReference type="Proteomes" id="UP001151699"/>
    </source>
</evidence>
<proteinExistence type="predicted"/>
<organism evidence="1 2">
    <name type="scientific">Pseudolycoriella hygida</name>
    <dbReference type="NCBI Taxonomy" id="35572"/>
    <lineage>
        <taxon>Eukaryota</taxon>
        <taxon>Metazoa</taxon>
        <taxon>Ecdysozoa</taxon>
        <taxon>Arthropoda</taxon>
        <taxon>Hexapoda</taxon>
        <taxon>Insecta</taxon>
        <taxon>Pterygota</taxon>
        <taxon>Neoptera</taxon>
        <taxon>Endopterygota</taxon>
        <taxon>Diptera</taxon>
        <taxon>Nematocera</taxon>
        <taxon>Sciaroidea</taxon>
        <taxon>Sciaridae</taxon>
        <taxon>Pseudolycoriella</taxon>
    </lineage>
</organism>